<dbReference type="EMBL" id="KQ964720">
    <property type="protein sequence ID" value="KXN66483.1"/>
    <property type="molecule type" value="Genomic_DNA"/>
</dbReference>
<dbReference type="InterPro" id="IPR036249">
    <property type="entry name" value="Thioredoxin-like_sf"/>
</dbReference>
<organism evidence="4 5">
    <name type="scientific">Conidiobolus coronatus (strain ATCC 28846 / CBS 209.66 / NRRL 28638)</name>
    <name type="common">Delacroixia coronata</name>
    <dbReference type="NCBI Taxonomy" id="796925"/>
    <lineage>
        <taxon>Eukaryota</taxon>
        <taxon>Fungi</taxon>
        <taxon>Fungi incertae sedis</taxon>
        <taxon>Zoopagomycota</taxon>
        <taxon>Entomophthoromycotina</taxon>
        <taxon>Entomophthoromycetes</taxon>
        <taxon>Entomophthorales</taxon>
        <taxon>Ancylistaceae</taxon>
        <taxon>Conidiobolus</taxon>
    </lineage>
</organism>
<dbReference type="PANTHER" id="PTHR43986:SF10">
    <property type="entry name" value="ELONGATION FACTOR EEF-1B GAMMA SUBUNIT, PUTATIVE (AFU_ORTHOLOGUE AFUA_1G17120)-RELATED"/>
    <property type="match status" value="1"/>
</dbReference>
<sequence length="214" mass="24542">MTVIGKLYGPLNNFRVQKIKLVAEITDLKLEYTPEFELFKTNQNEEFLIKFPLGKSPAFETPEGLKLTESTAISHYIASLSPSTNLLLPESPLNASKILQFILFSETSLITPAMNQVLRKYSYIPENPSADEIDHKTLVKSLAYLNEELNGKQYLVGDRLTLADIAVFADLIYPFKYLIDSEARKNYPNVINYFEHLFKLEAFTKVFEKLEYLD</sequence>
<evidence type="ECO:0000256" key="1">
    <source>
        <dbReference type="RuleBase" id="RU003494"/>
    </source>
</evidence>
<dbReference type="SUPFAM" id="SSF47616">
    <property type="entry name" value="GST C-terminal domain-like"/>
    <property type="match status" value="1"/>
</dbReference>
<dbReference type="GO" id="GO:0005737">
    <property type="term" value="C:cytoplasm"/>
    <property type="evidence" value="ECO:0007669"/>
    <property type="project" value="TreeGrafter"/>
</dbReference>
<dbReference type="GO" id="GO:0016740">
    <property type="term" value="F:transferase activity"/>
    <property type="evidence" value="ECO:0007669"/>
    <property type="project" value="UniProtKB-KW"/>
</dbReference>
<feature type="domain" description="GST C-terminal" evidence="3">
    <location>
        <begin position="91"/>
        <end position="214"/>
    </location>
</feature>
<accession>A0A137NUK0</accession>
<dbReference type="InterPro" id="IPR036282">
    <property type="entry name" value="Glutathione-S-Trfase_C_sf"/>
</dbReference>
<evidence type="ECO:0000259" key="3">
    <source>
        <dbReference type="PROSITE" id="PS50405"/>
    </source>
</evidence>
<dbReference type="Proteomes" id="UP000070444">
    <property type="component" value="Unassembled WGS sequence"/>
</dbReference>
<dbReference type="SFLD" id="SFLDG00358">
    <property type="entry name" value="Main_(cytGST)"/>
    <property type="match status" value="1"/>
</dbReference>
<dbReference type="SFLD" id="SFLDS00019">
    <property type="entry name" value="Glutathione_Transferase_(cytos"/>
    <property type="match status" value="1"/>
</dbReference>
<dbReference type="PROSITE" id="PS50405">
    <property type="entry name" value="GST_CTER"/>
    <property type="match status" value="1"/>
</dbReference>
<dbReference type="CDD" id="cd03181">
    <property type="entry name" value="GST_C_EF1Bgamma_like"/>
    <property type="match status" value="1"/>
</dbReference>
<dbReference type="InterPro" id="IPR004045">
    <property type="entry name" value="Glutathione_S-Trfase_N"/>
</dbReference>
<protein>
    <submittedName>
        <fullName evidence="4">Glutathione S-transferase</fullName>
    </submittedName>
</protein>
<dbReference type="InterPro" id="IPR050802">
    <property type="entry name" value="EF-GSTs"/>
</dbReference>
<evidence type="ECO:0000313" key="5">
    <source>
        <dbReference type="Proteomes" id="UP000070444"/>
    </source>
</evidence>
<dbReference type="CDD" id="cd03044">
    <property type="entry name" value="GST_N_EF1Bgamma"/>
    <property type="match status" value="1"/>
</dbReference>
<dbReference type="GO" id="GO:0006414">
    <property type="term" value="P:translational elongation"/>
    <property type="evidence" value="ECO:0007669"/>
    <property type="project" value="TreeGrafter"/>
</dbReference>
<dbReference type="PANTHER" id="PTHR43986">
    <property type="entry name" value="ELONGATION FACTOR 1-GAMMA"/>
    <property type="match status" value="1"/>
</dbReference>
<dbReference type="FunFam" id="3.40.30.10:FF:000142">
    <property type="entry name" value="Elongation factor 1 gamma"/>
    <property type="match status" value="1"/>
</dbReference>
<dbReference type="Gene3D" id="3.40.30.10">
    <property type="entry name" value="Glutaredoxin"/>
    <property type="match status" value="1"/>
</dbReference>
<dbReference type="Gene3D" id="1.20.1050.10">
    <property type="match status" value="1"/>
</dbReference>
<comment type="similarity">
    <text evidence="1">Belongs to the GST superfamily.</text>
</comment>
<evidence type="ECO:0000259" key="2">
    <source>
        <dbReference type="PROSITE" id="PS50404"/>
    </source>
</evidence>
<dbReference type="AlphaFoldDB" id="A0A137NUK0"/>
<dbReference type="OrthoDB" id="249703at2759"/>
<dbReference type="PROSITE" id="PS50404">
    <property type="entry name" value="GST_NTER"/>
    <property type="match status" value="1"/>
</dbReference>
<dbReference type="Pfam" id="PF00043">
    <property type="entry name" value="GST_C"/>
    <property type="match status" value="1"/>
</dbReference>
<dbReference type="InterPro" id="IPR004046">
    <property type="entry name" value="GST_C"/>
</dbReference>
<keyword evidence="5" id="KW-1185">Reference proteome</keyword>
<dbReference type="InterPro" id="IPR010987">
    <property type="entry name" value="Glutathione-S-Trfase_C-like"/>
</dbReference>
<dbReference type="Pfam" id="PF02798">
    <property type="entry name" value="GST_N"/>
    <property type="match status" value="1"/>
</dbReference>
<reference evidence="4 5" key="1">
    <citation type="journal article" date="2015" name="Genome Biol. Evol.">
        <title>Phylogenomic analyses indicate that early fungi evolved digesting cell walls of algal ancestors of land plants.</title>
        <authorList>
            <person name="Chang Y."/>
            <person name="Wang S."/>
            <person name="Sekimoto S."/>
            <person name="Aerts A.L."/>
            <person name="Choi C."/>
            <person name="Clum A."/>
            <person name="LaButti K.M."/>
            <person name="Lindquist E.A."/>
            <person name="Yee Ngan C."/>
            <person name="Ohm R.A."/>
            <person name="Salamov A.A."/>
            <person name="Grigoriev I.V."/>
            <person name="Spatafora J.W."/>
            <person name="Berbee M.L."/>
        </authorList>
    </citation>
    <scope>NUCLEOTIDE SEQUENCE [LARGE SCALE GENOMIC DNA]</scope>
    <source>
        <strain evidence="4 5">NRRL 28638</strain>
    </source>
</reference>
<keyword evidence="4" id="KW-0808">Transferase</keyword>
<dbReference type="InterPro" id="IPR040079">
    <property type="entry name" value="Glutathione_S-Trfase"/>
</dbReference>
<dbReference type="SUPFAM" id="SSF52833">
    <property type="entry name" value="Thioredoxin-like"/>
    <property type="match status" value="1"/>
</dbReference>
<evidence type="ECO:0000313" key="4">
    <source>
        <dbReference type="EMBL" id="KXN66483.1"/>
    </source>
</evidence>
<dbReference type="GO" id="GO:0005634">
    <property type="term" value="C:nucleus"/>
    <property type="evidence" value="ECO:0007669"/>
    <property type="project" value="TreeGrafter"/>
</dbReference>
<dbReference type="STRING" id="796925.A0A137NUK0"/>
<name>A0A137NUK0_CONC2</name>
<proteinExistence type="inferred from homology"/>
<feature type="domain" description="GST N-terminal" evidence="2">
    <location>
        <begin position="3"/>
        <end position="85"/>
    </location>
</feature>
<gene>
    <name evidence="4" type="ORF">CONCODRAFT_73657</name>
</gene>
<dbReference type="OMA" id="WICYAQG"/>